<feature type="region of interest" description="Disordered" evidence="1">
    <location>
        <begin position="1"/>
        <end position="29"/>
    </location>
</feature>
<keyword evidence="2" id="KW-1185">Reference proteome</keyword>
<feature type="compositionally biased region" description="Basic and acidic residues" evidence="1">
    <location>
        <begin position="142"/>
        <end position="151"/>
    </location>
</feature>
<reference evidence="3" key="1">
    <citation type="submission" date="2019-12" db="UniProtKB">
        <authorList>
            <consortium name="WormBaseParasite"/>
        </authorList>
    </citation>
    <scope>IDENTIFICATION</scope>
</reference>
<dbReference type="AlphaFoldDB" id="A0A5S6QY59"/>
<evidence type="ECO:0000256" key="1">
    <source>
        <dbReference type="SAM" id="MobiDB-lite"/>
    </source>
</evidence>
<sequence length="256" mass="27699">MDKRRPVEPSLGTSPLGQAHFHGAPSIADNERASKRLQKLFDVTAVCSPSARGAGNNNNRSEESELIVFHVFCIHRCEGAPRSVRPCLATVRGAGDRPPVGDAVTAPVVSNCPHLFKQAAASNYFGQKGQSPQKWSAVNEEPGGKLRERSPPTDGPPSPERTANDASGSTKRRAKDRALASRPAGTGRPLAERLRRQRGNLHTHVTFTFLVPNFWREGCKRVPAPAKFGEQMAHVSATAKGSPITRETTTKKNKNS</sequence>
<proteinExistence type="predicted"/>
<dbReference type="WBParaSite" id="TMUE_3000012326.1">
    <property type="protein sequence ID" value="TMUE_3000012326.1"/>
    <property type="gene ID" value="WBGene00301536"/>
</dbReference>
<organism evidence="2 3">
    <name type="scientific">Trichuris muris</name>
    <name type="common">Mouse whipworm</name>
    <dbReference type="NCBI Taxonomy" id="70415"/>
    <lineage>
        <taxon>Eukaryota</taxon>
        <taxon>Metazoa</taxon>
        <taxon>Ecdysozoa</taxon>
        <taxon>Nematoda</taxon>
        <taxon>Enoplea</taxon>
        <taxon>Dorylaimia</taxon>
        <taxon>Trichinellida</taxon>
        <taxon>Trichuridae</taxon>
        <taxon>Trichuris</taxon>
    </lineage>
</organism>
<evidence type="ECO:0000313" key="3">
    <source>
        <dbReference type="WBParaSite" id="TMUE_3000012326.1"/>
    </source>
</evidence>
<protein>
    <submittedName>
        <fullName evidence="3">Uncharacterized protein</fullName>
    </submittedName>
</protein>
<accession>A0A5S6QY59</accession>
<evidence type="ECO:0000313" key="2">
    <source>
        <dbReference type="Proteomes" id="UP000046395"/>
    </source>
</evidence>
<name>A0A5S6QY59_TRIMR</name>
<feature type="region of interest" description="Disordered" evidence="1">
    <location>
        <begin position="126"/>
        <end position="197"/>
    </location>
</feature>
<feature type="compositionally biased region" description="Polar residues" evidence="1">
    <location>
        <begin position="126"/>
        <end position="136"/>
    </location>
</feature>
<dbReference type="Proteomes" id="UP000046395">
    <property type="component" value="Unassembled WGS sequence"/>
</dbReference>
<feature type="region of interest" description="Disordered" evidence="1">
    <location>
        <begin position="233"/>
        <end position="256"/>
    </location>
</feature>